<dbReference type="AlphaFoldDB" id="A0A3N4M3E0"/>
<evidence type="ECO:0000313" key="2">
    <source>
        <dbReference type="Proteomes" id="UP000267821"/>
    </source>
</evidence>
<keyword evidence="2" id="KW-1185">Reference proteome</keyword>
<gene>
    <name evidence="1" type="ORF">L211DRAFT_844627</name>
</gene>
<reference evidence="1 2" key="1">
    <citation type="journal article" date="2018" name="Nat. Ecol. Evol.">
        <title>Pezizomycetes genomes reveal the molecular basis of ectomycorrhizal truffle lifestyle.</title>
        <authorList>
            <person name="Murat C."/>
            <person name="Payen T."/>
            <person name="Noel B."/>
            <person name="Kuo A."/>
            <person name="Morin E."/>
            <person name="Chen J."/>
            <person name="Kohler A."/>
            <person name="Krizsan K."/>
            <person name="Balestrini R."/>
            <person name="Da Silva C."/>
            <person name="Montanini B."/>
            <person name="Hainaut M."/>
            <person name="Levati E."/>
            <person name="Barry K.W."/>
            <person name="Belfiori B."/>
            <person name="Cichocki N."/>
            <person name="Clum A."/>
            <person name="Dockter R.B."/>
            <person name="Fauchery L."/>
            <person name="Guy J."/>
            <person name="Iotti M."/>
            <person name="Le Tacon F."/>
            <person name="Lindquist E.A."/>
            <person name="Lipzen A."/>
            <person name="Malagnac F."/>
            <person name="Mello A."/>
            <person name="Molinier V."/>
            <person name="Miyauchi S."/>
            <person name="Poulain J."/>
            <person name="Riccioni C."/>
            <person name="Rubini A."/>
            <person name="Sitrit Y."/>
            <person name="Splivallo R."/>
            <person name="Traeger S."/>
            <person name="Wang M."/>
            <person name="Zifcakova L."/>
            <person name="Wipf D."/>
            <person name="Zambonelli A."/>
            <person name="Paolocci F."/>
            <person name="Nowrousian M."/>
            <person name="Ottonello S."/>
            <person name="Baldrian P."/>
            <person name="Spatafora J.W."/>
            <person name="Henrissat B."/>
            <person name="Nagy L.G."/>
            <person name="Aury J.M."/>
            <person name="Wincker P."/>
            <person name="Grigoriev I.V."/>
            <person name="Bonfante P."/>
            <person name="Martin F.M."/>
        </authorList>
    </citation>
    <scope>NUCLEOTIDE SEQUENCE [LARGE SCALE GENOMIC DNA]</scope>
    <source>
        <strain evidence="1 2">ATCC MYA-4762</strain>
    </source>
</reference>
<dbReference type="STRING" id="1051890.A0A3N4M3E0"/>
<dbReference type="OrthoDB" id="5425140at2759"/>
<dbReference type="EMBL" id="ML121527">
    <property type="protein sequence ID" value="RPB29686.1"/>
    <property type="molecule type" value="Genomic_DNA"/>
</dbReference>
<proteinExistence type="predicted"/>
<protein>
    <submittedName>
        <fullName evidence="1">Uncharacterized protein</fullName>
    </submittedName>
</protein>
<dbReference type="Proteomes" id="UP000267821">
    <property type="component" value="Unassembled WGS sequence"/>
</dbReference>
<dbReference type="InParanoid" id="A0A3N4M3E0"/>
<organism evidence="1 2">
    <name type="scientific">Terfezia boudieri ATCC MYA-4762</name>
    <dbReference type="NCBI Taxonomy" id="1051890"/>
    <lineage>
        <taxon>Eukaryota</taxon>
        <taxon>Fungi</taxon>
        <taxon>Dikarya</taxon>
        <taxon>Ascomycota</taxon>
        <taxon>Pezizomycotina</taxon>
        <taxon>Pezizomycetes</taxon>
        <taxon>Pezizales</taxon>
        <taxon>Pezizaceae</taxon>
        <taxon>Terfezia</taxon>
    </lineage>
</organism>
<sequence>MTTFARDIKVKDLIKFNGTPADLEGFDASVKRCLLAQNLPLYYGGWVKGEPDGEYEYVAPNTPDAKSNYLMGKRLCAAIATKFEGVALTWWDDHDSKQDNPIPNCWKRHGLMSITLA</sequence>
<name>A0A3N4M3E0_9PEZI</name>
<accession>A0A3N4M3E0</accession>
<evidence type="ECO:0000313" key="1">
    <source>
        <dbReference type="EMBL" id="RPB29686.1"/>
    </source>
</evidence>